<gene>
    <name evidence="11" type="ORF">jhhlp_004977</name>
</gene>
<evidence type="ECO:0000313" key="11">
    <source>
        <dbReference type="EMBL" id="PKS08591.1"/>
    </source>
</evidence>
<keyword evidence="3" id="KW-0049">Antioxidant</keyword>
<evidence type="ECO:0000256" key="2">
    <source>
        <dbReference type="ARBA" id="ARBA00022559"/>
    </source>
</evidence>
<name>A0A2N3N807_9PEZI</name>
<evidence type="ECO:0000256" key="8">
    <source>
        <dbReference type="ARBA" id="ARBA00038489"/>
    </source>
</evidence>
<keyword evidence="4" id="KW-0560">Oxidoreductase</keyword>
<evidence type="ECO:0000256" key="9">
    <source>
        <dbReference type="ARBA" id="ARBA00049091"/>
    </source>
</evidence>
<evidence type="ECO:0000259" key="10">
    <source>
        <dbReference type="PROSITE" id="PS51352"/>
    </source>
</evidence>
<proteinExistence type="inferred from homology"/>
<dbReference type="GO" id="GO:0005737">
    <property type="term" value="C:cytoplasm"/>
    <property type="evidence" value="ECO:0007669"/>
    <property type="project" value="TreeGrafter"/>
</dbReference>
<reference evidence="11 12" key="1">
    <citation type="journal article" date="2017" name="G3 (Bethesda)">
        <title>First Draft Genome Sequence of the Pathogenic Fungus Lomentospora prolificans (Formerly Scedosporium prolificans).</title>
        <authorList>
            <person name="Luo R."/>
            <person name="Zimin A."/>
            <person name="Workman R."/>
            <person name="Fan Y."/>
            <person name="Pertea G."/>
            <person name="Grossman N."/>
            <person name="Wear M.P."/>
            <person name="Jia B."/>
            <person name="Miller H."/>
            <person name="Casadevall A."/>
            <person name="Timp W."/>
            <person name="Zhang S.X."/>
            <person name="Salzberg S.L."/>
        </authorList>
    </citation>
    <scope>NUCLEOTIDE SEQUENCE [LARGE SCALE GENOMIC DNA]</scope>
    <source>
        <strain evidence="11 12">JHH-5317</strain>
    </source>
</reference>
<comment type="similarity">
    <text evidence="8">Belongs to the peroxiredoxin family. BCP/PrxQ subfamily.</text>
</comment>
<dbReference type="Proteomes" id="UP000233524">
    <property type="component" value="Unassembled WGS sequence"/>
</dbReference>
<evidence type="ECO:0000256" key="6">
    <source>
        <dbReference type="ARBA" id="ARBA00023284"/>
    </source>
</evidence>
<evidence type="ECO:0000256" key="4">
    <source>
        <dbReference type="ARBA" id="ARBA00023002"/>
    </source>
</evidence>
<keyword evidence="6" id="KW-0676">Redox-active center</keyword>
<keyword evidence="2" id="KW-0575">Peroxidase</keyword>
<dbReference type="InterPro" id="IPR050924">
    <property type="entry name" value="Peroxiredoxin_BCP/PrxQ"/>
</dbReference>
<dbReference type="PANTHER" id="PTHR42801:SF7">
    <property type="entry name" value="SLL1159 PROTEIN"/>
    <property type="match status" value="1"/>
</dbReference>
<dbReference type="SUPFAM" id="SSF52833">
    <property type="entry name" value="Thioredoxin-like"/>
    <property type="match status" value="1"/>
</dbReference>
<dbReference type="EC" id="1.11.1.24" evidence="1"/>
<evidence type="ECO:0000256" key="7">
    <source>
        <dbReference type="ARBA" id="ARBA00032824"/>
    </source>
</evidence>
<dbReference type="InterPro" id="IPR013766">
    <property type="entry name" value="Thioredoxin_domain"/>
</dbReference>
<dbReference type="InterPro" id="IPR000866">
    <property type="entry name" value="AhpC/TSA"/>
</dbReference>
<dbReference type="Gene3D" id="3.40.30.10">
    <property type="entry name" value="Glutaredoxin"/>
    <property type="match status" value="1"/>
</dbReference>
<dbReference type="PROSITE" id="PS51352">
    <property type="entry name" value="THIOREDOXIN_2"/>
    <property type="match status" value="1"/>
</dbReference>
<dbReference type="InterPro" id="IPR036249">
    <property type="entry name" value="Thioredoxin-like_sf"/>
</dbReference>
<evidence type="ECO:0000256" key="3">
    <source>
        <dbReference type="ARBA" id="ARBA00022862"/>
    </source>
</evidence>
<organism evidence="11 12">
    <name type="scientific">Lomentospora prolificans</name>
    <dbReference type="NCBI Taxonomy" id="41688"/>
    <lineage>
        <taxon>Eukaryota</taxon>
        <taxon>Fungi</taxon>
        <taxon>Dikarya</taxon>
        <taxon>Ascomycota</taxon>
        <taxon>Pezizomycotina</taxon>
        <taxon>Sordariomycetes</taxon>
        <taxon>Hypocreomycetidae</taxon>
        <taxon>Microascales</taxon>
        <taxon>Microascaceae</taxon>
        <taxon>Lomentospora</taxon>
    </lineage>
</organism>
<dbReference type="PANTHER" id="PTHR42801">
    <property type="entry name" value="THIOREDOXIN-DEPENDENT PEROXIDE REDUCTASE"/>
    <property type="match status" value="1"/>
</dbReference>
<comment type="caution">
    <text evidence="11">The sequence shown here is derived from an EMBL/GenBank/DDBJ whole genome shotgun (WGS) entry which is preliminary data.</text>
</comment>
<sequence length="255" mass="28405">MALEDSVLGHKNLPRQPLDHYQNRISNIPLSRVKNKTNKMNQRAKLDECVENFSSKAPESIKAMAESFKQTTEANFDPKGAVQPGAKLPDFTMTNVFGNEVTSASLLSKGPLLITFYRGSWCSLCNIALPFLQKHLSDFEARGAQIVAITPELPEGALATVEKHNLKFHVLSDVGNKLARQLGIIHPHGSIREAMQMLGSDLQKSNGDDSWDLPFPATLLVDRSGIVRNVYLDLDITNRLDPEEALRWVDNMNKE</sequence>
<keyword evidence="5" id="KW-1015">Disulfide bond</keyword>
<evidence type="ECO:0000256" key="5">
    <source>
        <dbReference type="ARBA" id="ARBA00023157"/>
    </source>
</evidence>
<accession>A0A2N3N807</accession>
<evidence type="ECO:0000256" key="1">
    <source>
        <dbReference type="ARBA" id="ARBA00013017"/>
    </source>
</evidence>
<dbReference type="InParanoid" id="A0A2N3N807"/>
<protein>
    <recommendedName>
        <fullName evidence="1">thioredoxin-dependent peroxiredoxin</fullName>
        <ecNumber evidence="1">1.11.1.24</ecNumber>
    </recommendedName>
    <alternativeName>
        <fullName evidence="7">Thioredoxin peroxidase</fullName>
    </alternativeName>
</protein>
<keyword evidence="12" id="KW-1185">Reference proteome</keyword>
<dbReference type="CDD" id="cd02970">
    <property type="entry name" value="PRX_like2"/>
    <property type="match status" value="1"/>
</dbReference>
<dbReference type="GO" id="GO:0045454">
    <property type="term" value="P:cell redox homeostasis"/>
    <property type="evidence" value="ECO:0007669"/>
    <property type="project" value="TreeGrafter"/>
</dbReference>
<dbReference type="AlphaFoldDB" id="A0A2N3N807"/>
<dbReference type="VEuPathDB" id="FungiDB:jhhlp_004977"/>
<dbReference type="EMBL" id="NLAX01000095">
    <property type="protein sequence ID" value="PKS08591.1"/>
    <property type="molecule type" value="Genomic_DNA"/>
</dbReference>
<evidence type="ECO:0000313" key="12">
    <source>
        <dbReference type="Proteomes" id="UP000233524"/>
    </source>
</evidence>
<dbReference type="GO" id="GO:0008379">
    <property type="term" value="F:thioredoxin peroxidase activity"/>
    <property type="evidence" value="ECO:0007669"/>
    <property type="project" value="TreeGrafter"/>
</dbReference>
<dbReference type="OrthoDB" id="338622at2759"/>
<feature type="domain" description="Thioredoxin" evidence="10">
    <location>
        <begin position="82"/>
        <end position="254"/>
    </location>
</feature>
<dbReference type="STRING" id="41688.A0A2N3N807"/>
<comment type="catalytic activity">
    <reaction evidence="9">
        <text>a hydroperoxide + [thioredoxin]-dithiol = an alcohol + [thioredoxin]-disulfide + H2O</text>
        <dbReference type="Rhea" id="RHEA:62620"/>
        <dbReference type="Rhea" id="RHEA-COMP:10698"/>
        <dbReference type="Rhea" id="RHEA-COMP:10700"/>
        <dbReference type="ChEBI" id="CHEBI:15377"/>
        <dbReference type="ChEBI" id="CHEBI:29950"/>
        <dbReference type="ChEBI" id="CHEBI:30879"/>
        <dbReference type="ChEBI" id="CHEBI:35924"/>
        <dbReference type="ChEBI" id="CHEBI:50058"/>
        <dbReference type="EC" id="1.11.1.24"/>
    </reaction>
</comment>
<dbReference type="GO" id="GO:0034599">
    <property type="term" value="P:cellular response to oxidative stress"/>
    <property type="evidence" value="ECO:0007669"/>
    <property type="project" value="TreeGrafter"/>
</dbReference>
<dbReference type="Pfam" id="PF00578">
    <property type="entry name" value="AhpC-TSA"/>
    <property type="match status" value="1"/>
</dbReference>